<dbReference type="EMBL" id="JAHRIP010057522">
    <property type="protein sequence ID" value="MEQ2303317.1"/>
    <property type="molecule type" value="Genomic_DNA"/>
</dbReference>
<comment type="caution">
    <text evidence="2">The sequence shown here is derived from an EMBL/GenBank/DDBJ whole genome shotgun (WGS) entry which is preliminary data.</text>
</comment>
<dbReference type="Proteomes" id="UP001469553">
    <property type="component" value="Unassembled WGS sequence"/>
</dbReference>
<organism evidence="2 3">
    <name type="scientific">Ameca splendens</name>
    <dbReference type="NCBI Taxonomy" id="208324"/>
    <lineage>
        <taxon>Eukaryota</taxon>
        <taxon>Metazoa</taxon>
        <taxon>Chordata</taxon>
        <taxon>Craniata</taxon>
        <taxon>Vertebrata</taxon>
        <taxon>Euteleostomi</taxon>
        <taxon>Actinopterygii</taxon>
        <taxon>Neopterygii</taxon>
        <taxon>Teleostei</taxon>
        <taxon>Neoteleostei</taxon>
        <taxon>Acanthomorphata</taxon>
        <taxon>Ovalentaria</taxon>
        <taxon>Atherinomorphae</taxon>
        <taxon>Cyprinodontiformes</taxon>
        <taxon>Goodeidae</taxon>
        <taxon>Ameca</taxon>
    </lineage>
</organism>
<proteinExistence type="predicted"/>
<evidence type="ECO:0000256" key="1">
    <source>
        <dbReference type="SAM" id="Phobius"/>
    </source>
</evidence>
<evidence type="ECO:0000313" key="3">
    <source>
        <dbReference type="Proteomes" id="UP001469553"/>
    </source>
</evidence>
<sequence length="118" mass="13266">MSFYVRVYDATLKKVLRAHSIIGPLLHLIIIVCFIPNPPGVFVTGKIQFRLFGLKQTVPAKVSTDSMCTFVMVGQKVDSAYWLLRPSHATFYCSSLTVSFGDFFAFLIFLLTVQGCYD</sequence>
<keyword evidence="3" id="KW-1185">Reference proteome</keyword>
<accession>A0ABV0ZC15</accession>
<protein>
    <submittedName>
        <fullName evidence="2">Uncharacterized protein</fullName>
    </submittedName>
</protein>
<keyword evidence="1" id="KW-0812">Transmembrane</keyword>
<name>A0ABV0ZC15_9TELE</name>
<keyword evidence="1" id="KW-0472">Membrane</keyword>
<reference evidence="2 3" key="1">
    <citation type="submission" date="2021-06" db="EMBL/GenBank/DDBJ databases">
        <authorList>
            <person name="Palmer J.M."/>
        </authorList>
    </citation>
    <scope>NUCLEOTIDE SEQUENCE [LARGE SCALE GENOMIC DNA]</scope>
    <source>
        <strain evidence="2 3">AS_MEX2019</strain>
        <tissue evidence="2">Muscle</tissue>
    </source>
</reference>
<keyword evidence="1" id="KW-1133">Transmembrane helix</keyword>
<evidence type="ECO:0000313" key="2">
    <source>
        <dbReference type="EMBL" id="MEQ2303317.1"/>
    </source>
</evidence>
<gene>
    <name evidence="2" type="ORF">AMECASPLE_015505</name>
</gene>
<feature type="transmembrane region" description="Helical" evidence="1">
    <location>
        <begin position="89"/>
        <end position="113"/>
    </location>
</feature>
<feature type="transmembrane region" description="Helical" evidence="1">
    <location>
        <begin position="21"/>
        <end position="42"/>
    </location>
</feature>